<comment type="caution">
    <text evidence="8">The sequence shown here is derived from an EMBL/GenBank/DDBJ whole genome shotgun (WGS) entry which is preliminary data.</text>
</comment>
<dbReference type="RefSeq" id="XP_007763374.1">
    <property type="nucleotide sequence ID" value="XM_007765184.1"/>
</dbReference>
<feature type="region of interest" description="Disordered" evidence="6">
    <location>
        <begin position="103"/>
        <end position="131"/>
    </location>
</feature>
<dbReference type="OrthoDB" id="39175at2759"/>
<dbReference type="Pfam" id="PF04082">
    <property type="entry name" value="Fungal_trans"/>
    <property type="match status" value="1"/>
</dbReference>
<dbReference type="KEGG" id="cput:CONPUDRAFT_95309"/>
<dbReference type="AlphaFoldDB" id="A0A5M3N5C9"/>
<dbReference type="Gene3D" id="4.10.240.10">
    <property type="entry name" value="Zn(2)-C6 fungal-type DNA-binding domain"/>
    <property type="match status" value="1"/>
</dbReference>
<dbReference type="EMBL" id="JH711573">
    <property type="protein sequence ID" value="EIW86622.1"/>
    <property type="molecule type" value="Genomic_DNA"/>
</dbReference>
<dbReference type="InterPro" id="IPR036864">
    <property type="entry name" value="Zn2-C6_fun-type_DNA-bd_sf"/>
</dbReference>
<dbReference type="GO" id="GO:0005634">
    <property type="term" value="C:nucleus"/>
    <property type="evidence" value="ECO:0007669"/>
    <property type="project" value="UniProtKB-SubCell"/>
</dbReference>
<dbReference type="GO" id="GO:0006351">
    <property type="term" value="P:DNA-templated transcription"/>
    <property type="evidence" value="ECO:0007669"/>
    <property type="project" value="InterPro"/>
</dbReference>
<keyword evidence="2" id="KW-0479">Metal-binding</keyword>
<evidence type="ECO:0000256" key="5">
    <source>
        <dbReference type="ARBA" id="ARBA00023242"/>
    </source>
</evidence>
<dbReference type="OMA" id="ISVAHCQ"/>
<dbReference type="InterPro" id="IPR007219">
    <property type="entry name" value="XnlR_reg_dom"/>
</dbReference>
<evidence type="ECO:0000256" key="2">
    <source>
        <dbReference type="ARBA" id="ARBA00022723"/>
    </source>
</evidence>
<feature type="region of interest" description="Disordered" evidence="6">
    <location>
        <begin position="46"/>
        <end position="82"/>
    </location>
</feature>
<dbReference type="SMART" id="SM00906">
    <property type="entry name" value="Fungal_trans"/>
    <property type="match status" value="1"/>
</dbReference>
<name>A0A5M3N5C9_CONPW</name>
<accession>A0A5M3N5C9</accession>
<evidence type="ECO:0000313" key="9">
    <source>
        <dbReference type="Proteomes" id="UP000053558"/>
    </source>
</evidence>
<evidence type="ECO:0000256" key="3">
    <source>
        <dbReference type="ARBA" id="ARBA00023015"/>
    </source>
</evidence>
<evidence type="ECO:0000313" key="8">
    <source>
        <dbReference type="EMBL" id="EIW86622.1"/>
    </source>
</evidence>
<protein>
    <recommendedName>
        <fullName evidence="7">Xylanolytic transcriptional activator regulatory domain-containing protein</fullName>
    </recommendedName>
</protein>
<evidence type="ECO:0000256" key="6">
    <source>
        <dbReference type="SAM" id="MobiDB-lite"/>
    </source>
</evidence>
<keyword evidence="5" id="KW-0539">Nucleus</keyword>
<evidence type="ECO:0000259" key="7">
    <source>
        <dbReference type="SMART" id="SM00906"/>
    </source>
</evidence>
<keyword evidence="9" id="KW-1185">Reference proteome</keyword>
<comment type="subcellular location">
    <subcellularLocation>
        <location evidence="1">Nucleus</location>
    </subcellularLocation>
</comment>
<dbReference type="GO" id="GO:0003677">
    <property type="term" value="F:DNA binding"/>
    <property type="evidence" value="ECO:0007669"/>
    <property type="project" value="InterPro"/>
</dbReference>
<dbReference type="GeneID" id="19211691"/>
<dbReference type="CDD" id="cd12148">
    <property type="entry name" value="fungal_TF_MHR"/>
    <property type="match status" value="1"/>
</dbReference>
<proteinExistence type="predicted"/>
<evidence type="ECO:0000256" key="1">
    <source>
        <dbReference type="ARBA" id="ARBA00004123"/>
    </source>
</evidence>
<dbReference type="InterPro" id="IPR050815">
    <property type="entry name" value="TF_fung"/>
</dbReference>
<reference evidence="9" key="1">
    <citation type="journal article" date="2012" name="Science">
        <title>The Paleozoic origin of enzymatic lignin decomposition reconstructed from 31 fungal genomes.</title>
        <authorList>
            <person name="Floudas D."/>
            <person name="Binder M."/>
            <person name="Riley R."/>
            <person name="Barry K."/>
            <person name="Blanchette R.A."/>
            <person name="Henrissat B."/>
            <person name="Martinez A.T."/>
            <person name="Otillar R."/>
            <person name="Spatafora J.W."/>
            <person name="Yadav J.S."/>
            <person name="Aerts A."/>
            <person name="Benoit I."/>
            <person name="Boyd A."/>
            <person name="Carlson A."/>
            <person name="Copeland A."/>
            <person name="Coutinho P.M."/>
            <person name="de Vries R.P."/>
            <person name="Ferreira P."/>
            <person name="Findley K."/>
            <person name="Foster B."/>
            <person name="Gaskell J."/>
            <person name="Glotzer D."/>
            <person name="Gorecki P."/>
            <person name="Heitman J."/>
            <person name="Hesse C."/>
            <person name="Hori C."/>
            <person name="Igarashi K."/>
            <person name="Jurgens J.A."/>
            <person name="Kallen N."/>
            <person name="Kersten P."/>
            <person name="Kohler A."/>
            <person name="Kuees U."/>
            <person name="Kumar T.K.A."/>
            <person name="Kuo A."/>
            <person name="LaButti K."/>
            <person name="Larrondo L.F."/>
            <person name="Lindquist E."/>
            <person name="Ling A."/>
            <person name="Lombard V."/>
            <person name="Lucas S."/>
            <person name="Lundell T."/>
            <person name="Martin R."/>
            <person name="McLaughlin D.J."/>
            <person name="Morgenstern I."/>
            <person name="Morin E."/>
            <person name="Murat C."/>
            <person name="Nagy L.G."/>
            <person name="Nolan M."/>
            <person name="Ohm R.A."/>
            <person name="Patyshakuliyeva A."/>
            <person name="Rokas A."/>
            <person name="Ruiz-Duenas F.J."/>
            <person name="Sabat G."/>
            <person name="Salamov A."/>
            <person name="Samejima M."/>
            <person name="Schmutz J."/>
            <person name="Slot J.C."/>
            <person name="St John F."/>
            <person name="Stenlid J."/>
            <person name="Sun H."/>
            <person name="Sun S."/>
            <person name="Syed K."/>
            <person name="Tsang A."/>
            <person name="Wiebenga A."/>
            <person name="Young D."/>
            <person name="Pisabarro A."/>
            <person name="Eastwood D.C."/>
            <person name="Martin F."/>
            <person name="Cullen D."/>
            <person name="Grigoriev I.V."/>
            <person name="Hibbett D.S."/>
        </authorList>
    </citation>
    <scope>NUCLEOTIDE SEQUENCE [LARGE SCALE GENOMIC DNA]</scope>
    <source>
        <strain evidence="9">RWD-64-598 SS2</strain>
    </source>
</reference>
<feature type="compositionally biased region" description="Low complexity" evidence="6">
    <location>
        <begin position="110"/>
        <end position="120"/>
    </location>
</feature>
<dbReference type="GO" id="GO:0000981">
    <property type="term" value="F:DNA-binding transcription factor activity, RNA polymerase II-specific"/>
    <property type="evidence" value="ECO:0007669"/>
    <property type="project" value="InterPro"/>
</dbReference>
<dbReference type="GO" id="GO:0008270">
    <property type="term" value="F:zinc ion binding"/>
    <property type="evidence" value="ECO:0007669"/>
    <property type="project" value="InterPro"/>
</dbReference>
<dbReference type="PANTHER" id="PTHR47338:SF29">
    <property type="entry name" value="ZN(2)-C6 FUNGAL-TYPE DOMAIN-CONTAINING PROTEIN"/>
    <property type="match status" value="1"/>
</dbReference>
<dbReference type="CDD" id="cd00067">
    <property type="entry name" value="GAL4"/>
    <property type="match status" value="1"/>
</dbReference>
<gene>
    <name evidence="8" type="ORF">CONPUDRAFT_95309</name>
</gene>
<dbReference type="PANTHER" id="PTHR47338">
    <property type="entry name" value="ZN(II)2CYS6 TRANSCRIPTION FACTOR (EUROFUNG)-RELATED"/>
    <property type="match status" value="1"/>
</dbReference>
<evidence type="ECO:0000256" key="4">
    <source>
        <dbReference type="ARBA" id="ARBA00023163"/>
    </source>
</evidence>
<organism evidence="8 9">
    <name type="scientific">Coniophora puteana (strain RWD-64-598)</name>
    <name type="common">Brown rot fungus</name>
    <dbReference type="NCBI Taxonomy" id="741705"/>
    <lineage>
        <taxon>Eukaryota</taxon>
        <taxon>Fungi</taxon>
        <taxon>Dikarya</taxon>
        <taxon>Basidiomycota</taxon>
        <taxon>Agaricomycotina</taxon>
        <taxon>Agaricomycetes</taxon>
        <taxon>Agaricomycetidae</taxon>
        <taxon>Boletales</taxon>
        <taxon>Coniophorineae</taxon>
        <taxon>Coniophoraceae</taxon>
        <taxon>Coniophora</taxon>
    </lineage>
</organism>
<keyword evidence="3" id="KW-0805">Transcription regulation</keyword>
<sequence length="703" mass="78495">MPKVPSTGPYASAQPGVLKRNQACHQCRKRKLVSDAKRPCTTCVRSHSHALAHGRQSEEIPPFPNCTYDESLEDSGPIPDSPQNKYERLENRIAELEALLRQQAGPTPPTSHESSSPSESGLIIRSGETPTSSGAEILMDSGSFPSPLSRGIISEKLTQDVAEQSFLSRDTDDLTPELGVLWPQWPKRLPRPDLLRHLVESFFAYHPHASRLIHMPTFMISLSLPPNHPDFPASPLLHAICAVSSMYTAAVTSKDTIVPTGDDIFVPPSWAGRPPESFAAQQVALAKQLADDYVLTGRHLFQCLQAYLLIVWYHWSNSRWVDLFISCGYCMRVVVPLGLNVDPIFRPITETASAALLPPAQSVIEEELRRNTFWLAYAMDRQHGCATGWAMALDDEDITQHFPVSKEYFESGHDIPSEIRPWSHIRSSLVTHPPDQTDSFTLYIKCAVILSRVKQHNHRFSARRFRGDTSATPVGTYLIFDSLDPRTAPDFIDLEDLLYSFKDSWPSHLKDPFANGTVDTYMFTTALSFHVALILLHEPHAVVQSSTCSSAAKLLVAARGILSSLYTLWSSTFDFMRLDYPCTFSFYLAGKILCRFLRAAMDAGSQEQVEVLTAEVEFVCMVLYKMGQRVPLSNRYWQMLQLGIVKICGQDVKIDTRGSGGCEIPGFPIPVTADVPEQVHIAHQAIPPGPSDNFFDFDFIFKT</sequence>
<keyword evidence="4" id="KW-0804">Transcription</keyword>
<dbReference type="Proteomes" id="UP000053558">
    <property type="component" value="Unassembled WGS sequence"/>
</dbReference>
<dbReference type="InterPro" id="IPR001138">
    <property type="entry name" value="Zn2Cys6_DnaBD"/>
</dbReference>
<feature type="domain" description="Xylanolytic transcriptional activator regulatory" evidence="7">
    <location>
        <begin position="323"/>
        <end position="409"/>
    </location>
</feature>